<evidence type="ECO:0000313" key="3">
    <source>
        <dbReference type="Proteomes" id="UP000628775"/>
    </source>
</evidence>
<reference evidence="2" key="2">
    <citation type="submission" date="2020-09" db="EMBL/GenBank/DDBJ databases">
        <authorList>
            <person name="Sun Q."/>
            <person name="Zhou Y."/>
        </authorList>
    </citation>
    <scope>NUCLEOTIDE SEQUENCE</scope>
    <source>
        <strain evidence="2">CGMCC 1.15371</strain>
    </source>
</reference>
<proteinExistence type="predicted"/>
<keyword evidence="3" id="KW-1185">Reference proteome</keyword>
<feature type="region of interest" description="Disordered" evidence="1">
    <location>
        <begin position="27"/>
        <end position="50"/>
    </location>
</feature>
<accession>A0A8J2VLC8</accession>
<evidence type="ECO:0000313" key="2">
    <source>
        <dbReference type="EMBL" id="GGE35894.1"/>
    </source>
</evidence>
<dbReference type="EMBL" id="BMIR01000004">
    <property type="protein sequence ID" value="GGE35894.1"/>
    <property type="molecule type" value="Genomic_DNA"/>
</dbReference>
<evidence type="ECO:0000256" key="1">
    <source>
        <dbReference type="SAM" id="MobiDB-lite"/>
    </source>
</evidence>
<sequence length="50" mass="5687">MMKGITVHSNEQLIRQKLYQMIAGYSEDDAADQSRGTKEYANPSNTDKDH</sequence>
<protein>
    <submittedName>
        <fullName evidence="2">Uncharacterized protein</fullName>
    </submittedName>
</protein>
<dbReference type="Proteomes" id="UP000628775">
    <property type="component" value="Unassembled WGS sequence"/>
</dbReference>
<dbReference type="AlphaFoldDB" id="A0A8J2VLC8"/>
<organism evidence="2 3">
    <name type="scientific">Pullulanibacillus camelliae</name>
    <dbReference type="NCBI Taxonomy" id="1707096"/>
    <lineage>
        <taxon>Bacteria</taxon>
        <taxon>Bacillati</taxon>
        <taxon>Bacillota</taxon>
        <taxon>Bacilli</taxon>
        <taxon>Bacillales</taxon>
        <taxon>Sporolactobacillaceae</taxon>
        <taxon>Pullulanibacillus</taxon>
    </lineage>
</organism>
<comment type="caution">
    <text evidence="2">The sequence shown here is derived from an EMBL/GenBank/DDBJ whole genome shotgun (WGS) entry which is preliminary data.</text>
</comment>
<name>A0A8J2VLC8_9BACL</name>
<gene>
    <name evidence="2" type="ORF">GCM10011391_13350</name>
</gene>
<reference evidence="2" key="1">
    <citation type="journal article" date="2014" name="Int. J. Syst. Evol. Microbiol.">
        <title>Complete genome sequence of Corynebacterium casei LMG S-19264T (=DSM 44701T), isolated from a smear-ripened cheese.</title>
        <authorList>
            <consortium name="US DOE Joint Genome Institute (JGI-PGF)"/>
            <person name="Walter F."/>
            <person name="Albersmeier A."/>
            <person name="Kalinowski J."/>
            <person name="Ruckert C."/>
        </authorList>
    </citation>
    <scope>NUCLEOTIDE SEQUENCE</scope>
    <source>
        <strain evidence="2">CGMCC 1.15371</strain>
    </source>
</reference>